<keyword evidence="5" id="KW-0472">Membrane</keyword>
<protein>
    <submittedName>
        <fullName evidence="7">Lipid A biosynthesis acyltransferase</fullName>
    </submittedName>
</protein>
<dbReference type="Proteomes" id="UP000004324">
    <property type="component" value="Unassembled WGS sequence"/>
</dbReference>
<gene>
    <name evidence="7" type="ORF">FB4_1668</name>
</gene>
<keyword evidence="4 7" id="KW-0808">Transferase</keyword>
<dbReference type="PANTHER" id="PTHR30606:SF10">
    <property type="entry name" value="PHOSPHATIDYLINOSITOL MANNOSIDE ACYLTRANSFERASE"/>
    <property type="match status" value="1"/>
</dbReference>
<evidence type="ECO:0000256" key="4">
    <source>
        <dbReference type="ARBA" id="ARBA00022679"/>
    </source>
</evidence>
<dbReference type="OrthoDB" id="9801955at2"/>
<dbReference type="GO" id="GO:0005886">
    <property type="term" value="C:plasma membrane"/>
    <property type="evidence" value="ECO:0007669"/>
    <property type="project" value="UniProtKB-SubCell"/>
</dbReference>
<name>I9L6I2_9FIRM</name>
<evidence type="ECO:0000256" key="5">
    <source>
        <dbReference type="ARBA" id="ARBA00023136"/>
    </source>
</evidence>
<comment type="caution">
    <text evidence="7">The sequence shown here is derived from an EMBL/GenBank/DDBJ whole genome shotgun (WGS) entry which is preliminary data.</text>
</comment>
<dbReference type="GO" id="GO:0009247">
    <property type="term" value="P:glycolipid biosynthetic process"/>
    <property type="evidence" value="ECO:0007669"/>
    <property type="project" value="UniProtKB-ARBA"/>
</dbReference>
<dbReference type="PIRSF" id="PIRSF026649">
    <property type="entry name" value="MsbB"/>
    <property type="match status" value="1"/>
</dbReference>
<evidence type="ECO:0000256" key="1">
    <source>
        <dbReference type="ARBA" id="ARBA00004533"/>
    </source>
</evidence>
<reference evidence="7 8" key="1">
    <citation type="journal article" date="2012" name="J. Bacteriol.">
        <title>Draft Genome Sequences for Two Metal-Reducing Pelosinus fermentans Strains Isolated from a Cr(VI)-Contaminated Site and for Type Strain R7.</title>
        <authorList>
            <person name="Brown S.D."/>
            <person name="Podar M."/>
            <person name="Klingeman D.M."/>
            <person name="Johnson C.M."/>
            <person name="Yang Z.K."/>
            <person name="Utturkar S.M."/>
            <person name="Land M.L."/>
            <person name="Mosher J.J."/>
            <person name="Hurt R.A.Jr."/>
            <person name="Phelps T.J."/>
            <person name="Palumbo A.V."/>
            <person name="Arkin A.P."/>
            <person name="Hazen T.C."/>
            <person name="Elias D.A."/>
        </authorList>
    </citation>
    <scope>NUCLEOTIDE SEQUENCE [LARGE SCALE GENOMIC DNA]</scope>
    <source>
        <strain evidence="7 8">B4</strain>
    </source>
</reference>
<comment type="subcellular location">
    <subcellularLocation>
        <location evidence="1">Cell inner membrane</location>
    </subcellularLocation>
</comment>
<evidence type="ECO:0000313" key="7">
    <source>
        <dbReference type="EMBL" id="EIW15979.1"/>
    </source>
</evidence>
<keyword evidence="3" id="KW-0997">Cell inner membrane</keyword>
<dbReference type="GO" id="GO:0016746">
    <property type="term" value="F:acyltransferase activity"/>
    <property type="evidence" value="ECO:0007669"/>
    <property type="project" value="UniProtKB-KW"/>
</dbReference>
<dbReference type="Pfam" id="PF03279">
    <property type="entry name" value="Lip_A_acyltrans"/>
    <property type="match status" value="1"/>
</dbReference>
<dbReference type="PATRIC" id="fig|1149862.3.peg.4708"/>
<proteinExistence type="predicted"/>
<organism evidence="7 8">
    <name type="scientific">Pelosinus fermentans B4</name>
    <dbReference type="NCBI Taxonomy" id="1149862"/>
    <lineage>
        <taxon>Bacteria</taxon>
        <taxon>Bacillati</taxon>
        <taxon>Bacillota</taxon>
        <taxon>Negativicutes</taxon>
        <taxon>Selenomonadales</taxon>
        <taxon>Sporomusaceae</taxon>
        <taxon>Pelosinus</taxon>
    </lineage>
</organism>
<dbReference type="PANTHER" id="PTHR30606">
    <property type="entry name" value="LIPID A BIOSYNTHESIS LAUROYL ACYLTRANSFERASE"/>
    <property type="match status" value="1"/>
</dbReference>
<dbReference type="CDD" id="cd07984">
    <property type="entry name" value="LPLAT_LABLAT-like"/>
    <property type="match status" value="1"/>
</dbReference>
<sequence>MLYKFVKMMSSIISMLPRAVWQNIGNALGEVCWVLVPRKRKRMAIENIMCSLSLERKQAYQIAKQSTTRFGKMFMEVLRIPTINKDNIKQYVAIDHPEYLTGALSHGKGAVLATAHSGNWEMLGASLAMYGFPLVAVVQKQTNGDMDKFINENRTKAGMHVTYKTGVREMVRMLEKGQIIGLLMDQDAHSDGVPVEFFGRLASTPSGAAALARMKGAPIIPAFITANPDGTHKVILHPPEWVEKTNNREEDLLLMTQKLTNIIEQHVRNISHEWFWLHNRWKSTPKISK</sequence>
<keyword evidence="6 7" id="KW-0012">Acyltransferase</keyword>
<dbReference type="InterPro" id="IPR004960">
    <property type="entry name" value="LipA_acyltrans"/>
</dbReference>
<evidence type="ECO:0000256" key="2">
    <source>
        <dbReference type="ARBA" id="ARBA00022475"/>
    </source>
</evidence>
<accession>I9L6I2</accession>
<evidence type="ECO:0000256" key="6">
    <source>
        <dbReference type="ARBA" id="ARBA00023315"/>
    </source>
</evidence>
<evidence type="ECO:0000313" key="8">
    <source>
        <dbReference type="Proteomes" id="UP000004324"/>
    </source>
</evidence>
<dbReference type="AlphaFoldDB" id="I9L6I2"/>
<evidence type="ECO:0000256" key="3">
    <source>
        <dbReference type="ARBA" id="ARBA00022519"/>
    </source>
</evidence>
<dbReference type="RefSeq" id="WP_007938994.1">
    <property type="nucleotide sequence ID" value="NZ_AKVJ01000076.1"/>
</dbReference>
<dbReference type="EMBL" id="AKVJ01000076">
    <property type="protein sequence ID" value="EIW15979.1"/>
    <property type="molecule type" value="Genomic_DNA"/>
</dbReference>
<keyword evidence="8" id="KW-1185">Reference proteome</keyword>
<keyword evidence="2" id="KW-1003">Cell membrane</keyword>